<proteinExistence type="inferred from homology"/>
<name>A0A653CHF2_CALMS</name>
<evidence type="ECO:0000313" key="7">
    <source>
        <dbReference type="Proteomes" id="UP000410492"/>
    </source>
</evidence>
<evidence type="ECO:0000256" key="4">
    <source>
        <dbReference type="SAM" id="SignalP"/>
    </source>
</evidence>
<dbReference type="SUPFAM" id="SSF54403">
    <property type="entry name" value="Cystatin/monellin"/>
    <property type="match status" value="1"/>
</dbReference>
<dbReference type="Gene3D" id="3.10.450.10">
    <property type="match status" value="1"/>
</dbReference>
<keyword evidence="4" id="KW-0732">Signal</keyword>
<dbReference type="Proteomes" id="UP000410492">
    <property type="component" value="Unassembled WGS sequence"/>
</dbReference>
<feature type="domain" description="Cystatin" evidence="5">
    <location>
        <begin position="34"/>
        <end position="142"/>
    </location>
</feature>
<evidence type="ECO:0000256" key="2">
    <source>
        <dbReference type="ARBA" id="ARBA00022690"/>
    </source>
</evidence>
<evidence type="ECO:0000313" key="6">
    <source>
        <dbReference type="EMBL" id="VEN47338.1"/>
    </source>
</evidence>
<comment type="similarity">
    <text evidence="1">Belongs to the cystatin family.</text>
</comment>
<sequence>MQLIFIGILLLVFGYQQVELSHVAAHSKQPDPDLCVGCIHDVDPQTEPGIDALIYVALKHVESEKTVHYRLIEILRLQEQLVNGLIYILTVKMGPTACPKSVEYPGNECPFLVGAKPIICEVTFIEYSWVHSGKNVIENNCTKSQSFNEWPDCKLHKKG</sequence>
<keyword evidence="7" id="KW-1185">Reference proteome</keyword>
<gene>
    <name evidence="6" type="ORF">CALMAC_LOCUS9141</name>
</gene>
<accession>A0A653CHF2</accession>
<dbReference type="Pfam" id="PF00031">
    <property type="entry name" value="Cystatin"/>
    <property type="match status" value="1"/>
</dbReference>
<reference evidence="6 7" key="1">
    <citation type="submission" date="2019-01" db="EMBL/GenBank/DDBJ databases">
        <authorList>
            <person name="Sayadi A."/>
        </authorList>
    </citation>
    <scope>NUCLEOTIDE SEQUENCE [LARGE SCALE GENOMIC DNA]</scope>
</reference>
<protein>
    <recommendedName>
        <fullName evidence="5">Cystatin domain-containing protein</fullName>
    </recommendedName>
</protein>
<evidence type="ECO:0000256" key="3">
    <source>
        <dbReference type="ARBA" id="ARBA00022704"/>
    </source>
</evidence>
<dbReference type="GO" id="GO:0005737">
    <property type="term" value="C:cytoplasm"/>
    <property type="evidence" value="ECO:0007669"/>
    <property type="project" value="TreeGrafter"/>
</dbReference>
<organism evidence="6 7">
    <name type="scientific">Callosobruchus maculatus</name>
    <name type="common">Southern cowpea weevil</name>
    <name type="synonym">Pulse bruchid</name>
    <dbReference type="NCBI Taxonomy" id="64391"/>
    <lineage>
        <taxon>Eukaryota</taxon>
        <taxon>Metazoa</taxon>
        <taxon>Ecdysozoa</taxon>
        <taxon>Arthropoda</taxon>
        <taxon>Hexapoda</taxon>
        <taxon>Insecta</taxon>
        <taxon>Pterygota</taxon>
        <taxon>Neoptera</taxon>
        <taxon>Endopterygota</taxon>
        <taxon>Coleoptera</taxon>
        <taxon>Polyphaga</taxon>
        <taxon>Cucujiformia</taxon>
        <taxon>Chrysomeloidea</taxon>
        <taxon>Chrysomelidae</taxon>
        <taxon>Bruchinae</taxon>
        <taxon>Bruchini</taxon>
        <taxon>Callosobruchus</taxon>
    </lineage>
</organism>
<dbReference type="CDD" id="cd00042">
    <property type="entry name" value="CY"/>
    <property type="match status" value="1"/>
</dbReference>
<dbReference type="InterPro" id="IPR000010">
    <property type="entry name" value="Cystatin_dom"/>
</dbReference>
<dbReference type="OrthoDB" id="1908104at2759"/>
<feature type="chain" id="PRO_5024917182" description="Cystatin domain-containing protein" evidence="4">
    <location>
        <begin position="21"/>
        <end position="159"/>
    </location>
</feature>
<dbReference type="SMART" id="SM00043">
    <property type="entry name" value="CY"/>
    <property type="match status" value="1"/>
</dbReference>
<dbReference type="GO" id="GO:0004869">
    <property type="term" value="F:cysteine-type endopeptidase inhibitor activity"/>
    <property type="evidence" value="ECO:0007669"/>
    <property type="project" value="UniProtKB-KW"/>
</dbReference>
<evidence type="ECO:0000256" key="1">
    <source>
        <dbReference type="ARBA" id="ARBA00009403"/>
    </source>
</evidence>
<keyword evidence="3" id="KW-0789">Thiol protease inhibitor</keyword>
<dbReference type="GO" id="GO:0031982">
    <property type="term" value="C:vesicle"/>
    <property type="evidence" value="ECO:0007669"/>
    <property type="project" value="TreeGrafter"/>
</dbReference>
<dbReference type="PANTHER" id="PTHR46186:SF2">
    <property type="entry name" value="CYSTATIN"/>
    <property type="match status" value="1"/>
</dbReference>
<dbReference type="PANTHER" id="PTHR46186">
    <property type="entry name" value="CYSTATIN"/>
    <property type="match status" value="1"/>
</dbReference>
<keyword evidence="2" id="KW-0646">Protease inhibitor</keyword>
<dbReference type="InterPro" id="IPR046350">
    <property type="entry name" value="Cystatin_sf"/>
</dbReference>
<dbReference type="GO" id="GO:0005615">
    <property type="term" value="C:extracellular space"/>
    <property type="evidence" value="ECO:0007669"/>
    <property type="project" value="TreeGrafter"/>
</dbReference>
<evidence type="ECO:0000259" key="5">
    <source>
        <dbReference type="SMART" id="SM00043"/>
    </source>
</evidence>
<dbReference type="EMBL" id="CAACVG010007845">
    <property type="protein sequence ID" value="VEN47338.1"/>
    <property type="molecule type" value="Genomic_DNA"/>
</dbReference>
<dbReference type="AlphaFoldDB" id="A0A653CHF2"/>
<feature type="signal peptide" evidence="4">
    <location>
        <begin position="1"/>
        <end position="20"/>
    </location>
</feature>